<evidence type="ECO:0000313" key="9">
    <source>
        <dbReference type="Proteomes" id="UP000033640"/>
    </source>
</evidence>
<feature type="transmembrane region" description="Helical" evidence="6">
    <location>
        <begin position="83"/>
        <end position="101"/>
    </location>
</feature>
<keyword evidence="5 6" id="KW-0472">Membrane</keyword>
<feature type="transmembrane region" description="Helical" evidence="6">
    <location>
        <begin position="141"/>
        <end position="164"/>
    </location>
</feature>
<feature type="transmembrane region" description="Helical" evidence="6">
    <location>
        <begin position="46"/>
        <end position="63"/>
    </location>
</feature>
<organism evidence="8 9">
    <name type="scientific">Microbacterium oxydans</name>
    <dbReference type="NCBI Taxonomy" id="82380"/>
    <lineage>
        <taxon>Bacteria</taxon>
        <taxon>Bacillati</taxon>
        <taxon>Actinomycetota</taxon>
        <taxon>Actinomycetes</taxon>
        <taxon>Micrococcales</taxon>
        <taxon>Microbacteriaceae</taxon>
        <taxon>Microbacterium</taxon>
    </lineage>
</organism>
<feature type="region of interest" description="Disordered" evidence="7">
    <location>
        <begin position="381"/>
        <end position="420"/>
    </location>
</feature>
<evidence type="ECO:0000256" key="1">
    <source>
        <dbReference type="ARBA" id="ARBA00004141"/>
    </source>
</evidence>
<evidence type="ECO:0000256" key="7">
    <source>
        <dbReference type="SAM" id="MobiDB-lite"/>
    </source>
</evidence>
<keyword evidence="2 6" id="KW-0813">Transport</keyword>
<comment type="subcellular location">
    <subcellularLocation>
        <location evidence="1 6">Membrane</location>
        <topology evidence="1 6">Multi-pass membrane protein</topology>
    </subcellularLocation>
</comment>
<dbReference type="RefSeq" id="WP_045280519.1">
    <property type="nucleotide sequence ID" value="NZ_CAKKLT010000001.1"/>
</dbReference>
<evidence type="ECO:0000256" key="3">
    <source>
        <dbReference type="ARBA" id="ARBA00022692"/>
    </source>
</evidence>
<evidence type="ECO:0000313" key="8">
    <source>
        <dbReference type="EMBL" id="KJL28226.1"/>
    </source>
</evidence>
<reference evidence="8 9" key="1">
    <citation type="submission" date="2015-02" db="EMBL/GenBank/DDBJ databases">
        <title>Draft genome sequences of ten Microbacterium spp. with emphasis on heavy metal contaminated environments.</title>
        <authorList>
            <person name="Corretto E."/>
        </authorList>
    </citation>
    <scope>NUCLEOTIDE SEQUENCE [LARGE SCALE GENOMIC DNA]</scope>
    <source>
        <strain evidence="8 9">BEL4b</strain>
    </source>
</reference>
<dbReference type="AlphaFoldDB" id="A0A0F0L9J3"/>
<dbReference type="Pfam" id="PF01384">
    <property type="entry name" value="PHO4"/>
    <property type="match status" value="1"/>
</dbReference>
<feature type="transmembrane region" description="Helical" evidence="6">
    <location>
        <begin position="314"/>
        <end position="336"/>
    </location>
</feature>
<dbReference type="PANTHER" id="PTHR11101:SF54">
    <property type="entry name" value="LOW-AFFINITY INORGANIC PHOSPHATE TRANSPORTER-RELATED"/>
    <property type="match status" value="1"/>
</dbReference>
<dbReference type="PANTHER" id="PTHR11101">
    <property type="entry name" value="PHOSPHATE TRANSPORTER"/>
    <property type="match status" value="1"/>
</dbReference>
<dbReference type="OrthoDB" id="9779554at2"/>
<feature type="transmembrane region" description="Helical" evidence="6">
    <location>
        <begin position="342"/>
        <end position="360"/>
    </location>
</feature>
<feature type="transmembrane region" description="Helical" evidence="6">
    <location>
        <begin position="113"/>
        <end position="134"/>
    </location>
</feature>
<evidence type="ECO:0000256" key="2">
    <source>
        <dbReference type="ARBA" id="ARBA00022448"/>
    </source>
</evidence>
<keyword evidence="3 6" id="KW-0812">Transmembrane</keyword>
<proteinExistence type="inferred from homology"/>
<protein>
    <recommendedName>
        <fullName evidence="6">Phosphate transporter</fullName>
    </recommendedName>
</protein>
<accession>A0A0F0L9J3</accession>
<keyword evidence="4 6" id="KW-1133">Transmembrane helix</keyword>
<gene>
    <name evidence="8" type="primary">pitA</name>
    <name evidence="8" type="ORF">RS83_03296</name>
</gene>
<dbReference type="GO" id="GO:0016020">
    <property type="term" value="C:membrane"/>
    <property type="evidence" value="ECO:0007669"/>
    <property type="project" value="UniProtKB-SubCell"/>
</dbReference>
<dbReference type="Proteomes" id="UP000033640">
    <property type="component" value="Unassembled WGS sequence"/>
</dbReference>
<sequence>METAALIVVLVILLALFFDFTNGFHDTANAMATPIATGALKPKTAVLLAAVLNLVGAFLSTEVSQTVSHGIIREESIQQQADLFLPMIFAGLIGAITWNMLTWLLGLPSSSSHALFGGLIGATLVGVGVGGIDFGMVLSKIILPALIAPVTALVIAFIATKIAYSITRRYDGKPDGRDGFRWGQIFTSSLVALAHGTNDAQKTMGVITLALITVGWQSQDQAEPHLWVIIACAVTIALGTYLGGWRIIRTLGKGLTEVKPAQGFAAESSTAATILASSAFGFALSTTQVASGSVIGSGLGRRGSTVRWRTAGRIAIGWLLTLPAAGAVGAVAALMINWLGTWGIAIDAVLALLVIIGLFLRSRRDAVTPANAMSDVAESGLAIELPDSPPPTRRQQRVALAKAKRNAAPTAPAESNEEPK</sequence>
<name>A0A0F0L9J3_9MICO</name>
<evidence type="ECO:0000256" key="6">
    <source>
        <dbReference type="RuleBase" id="RU363058"/>
    </source>
</evidence>
<dbReference type="GO" id="GO:0035435">
    <property type="term" value="P:phosphate ion transmembrane transport"/>
    <property type="evidence" value="ECO:0007669"/>
    <property type="project" value="TreeGrafter"/>
</dbReference>
<comment type="similarity">
    <text evidence="6">Belongs to the inorganic phosphate transporter (PiT) (TC 2.A.20) family.</text>
</comment>
<evidence type="ECO:0000256" key="4">
    <source>
        <dbReference type="ARBA" id="ARBA00022989"/>
    </source>
</evidence>
<keyword evidence="6" id="KW-0592">Phosphate transport</keyword>
<evidence type="ECO:0000256" key="5">
    <source>
        <dbReference type="ARBA" id="ARBA00023136"/>
    </source>
</evidence>
<dbReference type="InterPro" id="IPR001204">
    <property type="entry name" value="Phos_transporter"/>
</dbReference>
<dbReference type="GO" id="GO:0005315">
    <property type="term" value="F:phosphate transmembrane transporter activity"/>
    <property type="evidence" value="ECO:0007669"/>
    <property type="project" value="InterPro"/>
</dbReference>
<comment type="caution">
    <text evidence="8">The sequence shown here is derived from an EMBL/GenBank/DDBJ whole genome shotgun (WGS) entry which is preliminary data.</text>
</comment>
<dbReference type="EMBL" id="JYIW01000026">
    <property type="protein sequence ID" value="KJL28226.1"/>
    <property type="molecule type" value="Genomic_DNA"/>
</dbReference>
<feature type="transmembrane region" description="Helical" evidence="6">
    <location>
        <begin position="226"/>
        <end position="245"/>
    </location>
</feature>
<dbReference type="PATRIC" id="fig|82380.11.peg.3326"/>